<dbReference type="Pfam" id="PF08567">
    <property type="entry name" value="PH_TFIIH"/>
    <property type="match status" value="1"/>
</dbReference>
<name>A0A7J7JP95_BUGNE</name>
<dbReference type="OrthoDB" id="6286068at2759"/>
<evidence type="ECO:0000313" key="3">
    <source>
        <dbReference type="Proteomes" id="UP000593567"/>
    </source>
</evidence>
<dbReference type="AlphaFoldDB" id="A0A7J7JP95"/>
<feature type="domain" description="TFIIH p62 subunit N-terminal" evidence="1">
    <location>
        <begin position="3"/>
        <end position="73"/>
    </location>
</feature>
<dbReference type="GO" id="GO:0006351">
    <property type="term" value="P:DNA-templated transcription"/>
    <property type="evidence" value="ECO:0007669"/>
    <property type="project" value="InterPro"/>
</dbReference>
<dbReference type="Gene3D" id="2.30.29.30">
    <property type="entry name" value="Pleckstrin-homology domain (PH domain)/Phosphotyrosine-binding domain (PTB)"/>
    <property type="match status" value="1"/>
</dbReference>
<evidence type="ECO:0000259" key="1">
    <source>
        <dbReference type="Pfam" id="PF08567"/>
    </source>
</evidence>
<dbReference type="SUPFAM" id="SSF50729">
    <property type="entry name" value="PH domain-like"/>
    <property type="match status" value="1"/>
</dbReference>
<sequence length="111" mass="12949">MGERIAWMSDTKSIFTISHNYIDIKIQKISPDTKEKVQLQLVMHNGDANTFHFRNGSGRDTQVADREKVTELLKNLLPQFRSKINSELELKHKYVCRNLKSQFYSMAMTLT</sequence>
<dbReference type="GO" id="GO:0006289">
    <property type="term" value="P:nucleotide-excision repair"/>
    <property type="evidence" value="ECO:0007669"/>
    <property type="project" value="InterPro"/>
</dbReference>
<dbReference type="EMBL" id="VXIV02001986">
    <property type="protein sequence ID" value="KAF6028149.1"/>
    <property type="molecule type" value="Genomic_DNA"/>
</dbReference>
<proteinExistence type="predicted"/>
<accession>A0A7J7JP95</accession>
<dbReference type="InterPro" id="IPR011993">
    <property type="entry name" value="PH-like_dom_sf"/>
</dbReference>
<reference evidence="2" key="1">
    <citation type="submission" date="2020-06" db="EMBL/GenBank/DDBJ databases">
        <title>Draft genome of Bugula neritina, a colonial animal packing powerful symbionts and potential medicines.</title>
        <authorList>
            <person name="Rayko M."/>
        </authorList>
    </citation>
    <scope>NUCLEOTIDE SEQUENCE [LARGE SCALE GENOMIC DNA]</scope>
    <source>
        <strain evidence="2">Kwan_BN1</strain>
    </source>
</reference>
<dbReference type="InterPro" id="IPR013876">
    <property type="entry name" value="TFIIH_BTF_p62_N"/>
</dbReference>
<organism evidence="2 3">
    <name type="scientific">Bugula neritina</name>
    <name type="common">Brown bryozoan</name>
    <name type="synonym">Sertularia neritina</name>
    <dbReference type="NCBI Taxonomy" id="10212"/>
    <lineage>
        <taxon>Eukaryota</taxon>
        <taxon>Metazoa</taxon>
        <taxon>Spiralia</taxon>
        <taxon>Lophotrochozoa</taxon>
        <taxon>Bryozoa</taxon>
        <taxon>Gymnolaemata</taxon>
        <taxon>Cheilostomatida</taxon>
        <taxon>Flustrina</taxon>
        <taxon>Buguloidea</taxon>
        <taxon>Bugulidae</taxon>
        <taxon>Bugula</taxon>
    </lineage>
</organism>
<keyword evidence="3" id="KW-1185">Reference proteome</keyword>
<dbReference type="Proteomes" id="UP000593567">
    <property type="component" value="Unassembled WGS sequence"/>
</dbReference>
<protein>
    <submittedName>
        <fullName evidence="2">GTF2H1</fullName>
    </submittedName>
</protein>
<gene>
    <name evidence="2" type="ORF">EB796_013547</name>
</gene>
<dbReference type="InterPro" id="IPR027079">
    <property type="entry name" value="Tfb1/GTF2H1"/>
</dbReference>
<evidence type="ECO:0000313" key="2">
    <source>
        <dbReference type="EMBL" id="KAF6028149.1"/>
    </source>
</evidence>
<comment type="caution">
    <text evidence="2">The sequence shown here is derived from an EMBL/GenBank/DDBJ whole genome shotgun (WGS) entry which is preliminary data.</text>
</comment>
<dbReference type="GO" id="GO:0000439">
    <property type="term" value="C:transcription factor TFIIH core complex"/>
    <property type="evidence" value="ECO:0007669"/>
    <property type="project" value="InterPro"/>
</dbReference>
<dbReference type="PANTHER" id="PTHR12856">
    <property type="entry name" value="TRANSCRIPTION INITIATION FACTOR IIH-RELATED"/>
    <property type="match status" value="1"/>
</dbReference>
<dbReference type="CDD" id="cd13229">
    <property type="entry name" value="PH_TFIIH"/>
    <property type="match status" value="1"/>
</dbReference>